<evidence type="ECO:0000313" key="1">
    <source>
        <dbReference type="EMBL" id="PKI61819.1"/>
    </source>
</evidence>
<keyword evidence="2" id="KW-1185">Reference proteome</keyword>
<protein>
    <submittedName>
        <fullName evidence="1">Uncharacterized protein</fullName>
    </submittedName>
</protein>
<organism evidence="1 2">
    <name type="scientific">Punica granatum</name>
    <name type="common">Pomegranate</name>
    <dbReference type="NCBI Taxonomy" id="22663"/>
    <lineage>
        <taxon>Eukaryota</taxon>
        <taxon>Viridiplantae</taxon>
        <taxon>Streptophyta</taxon>
        <taxon>Embryophyta</taxon>
        <taxon>Tracheophyta</taxon>
        <taxon>Spermatophyta</taxon>
        <taxon>Magnoliopsida</taxon>
        <taxon>eudicotyledons</taxon>
        <taxon>Gunneridae</taxon>
        <taxon>Pentapetalae</taxon>
        <taxon>rosids</taxon>
        <taxon>malvids</taxon>
        <taxon>Myrtales</taxon>
        <taxon>Lythraceae</taxon>
        <taxon>Punica</taxon>
    </lineage>
</organism>
<proteinExistence type="predicted"/>
<sequence>MGLGFGPFWACAWADLGLTVESQNRPYSAILRSSSRFWPDSTNTDSPPAIGIGDPLTTIRIAILTTMIATPSLLPKVRILGVATPVSIRPTAKHSVKVRMLGVVTSTFGCCNTATVII</sequence>
<comment type="caution">
    <text evidence="1">The sequence shown here is derived from an EMBL/GenBank/DDBJ whole genome shotgun (WGS) entry which is preliminary data.</text>
</comment>
<dbReference type="AlphaFoldDB" id="A0A2I0JZS4"/>
<dbReference type="Proteomes" id="UP000233551">
    <property type="component" value="Unassembled WGS sequence"/>
</dbReference>
<accession>A0A2I0JZS4</accession>
<evidence type="ECO:0000313" key="2">
    <source>
        <dbReference type="Proteomes" id="UP000233551"/>
    </source>
</evidence>
<name>A0A2I0JZS4_PUNGR</name>
<reference evidence="1 2" key="1">
    <citation type="submission" date="2017-11" db="EMBL/GenBank/DDBJ databases">
        <title>De-novo sequencing of pomegranate (Punica granatum L.) genome.</title>
        <authorList>
            <person name="Akparov Z."/>
            <person name="Amiraslanov A."/>
            <person name="Hajiyeva S."/>
            <person name="Abbasov M."/>
            <person name="Kaur K."/>
            <person name="Hamwieh A."/>
            <person name="Solovyev V."/>
            <person name="Salamov A."/>
            <person name="Braich B."/>
            <person name="Kosarev P."/>
            <person name="Mahmoud A."/>
            <person name="Hajiyev E."/>
            <person name="Babayeva S."/>
            <person name="Izzatullayeva V."/>
            <person name="Mammadov A."/>
            <person name="Mammadov A."/>
            <person name="Sharifova S."/>
            <person name="Ojaghi J."/>
            <person name="Eynullazada K."/>
            <person name="Bayramov B."/>
            <person name="Abdulazimova A."/>
            <person name="Shahmuradov I."/>
        </authorList>
    </citation>
    <scope>NUCLEOTIDE SEQUENCE [LARGE SCALE GENOMIC DNA]</scope>
    <source>
        <strain evidence="2">cv. AG2017</strain>
        <tissue evidence="1">Leaf</tissue>
    </source>
</reference>
<dbReference type="EMBL" id="PGOL01001002">
    <property type="protein sequence ID" value="PKI61819.1"/>
    <property type="molecule type" value="Genomic_DNA"/>
</dbReference>
<gene>
    <name evidence="1" type="ORF">CRG98_017796</name>
</gene>